<keyword evidence="3" id="KW-1185">Reference proteome</keyword>
<dbReference type="RefSeq" id="WP_184820637.1">
    <property type="nucleotide sequence ID" value="NZ_JACHMM010000001.1"/>
</dbReference>
<evidence type="ECO:0000313" key="3">
    <source>
        <dbReference type="Proteomes" id="UP000542813"/>
    </source>
</evidence>
<accession>A0A7W9GN46</accession>
<gene>
    <name evidence="2" type="ORF">HD601_001492</name>
</gene>
<keyword evidence="1" id="KW-0472">Membrane</keyword>
<feature type="transmembrane region" description="Helical" evidence="1">
    <location>
        <begin position="57"/>
        <end position="80"/>
    </location>
</feature>
<feature type="transmembrane region" description="Helical" evidence="1">
    <location>
        <begin position="15"/>
        <end position="36"/>
    </location>
</feature>
<keyword evidence="1" id="KW-1133">Transmembrane helix</keyword>
<name>A0A7W9GN46_9ACTN</name>
<sequence length="204" mass="20684">MAINDLFDAAMAVPVVPFTFLTIAVVVYWLLVMVGGTTPQAGDAAPGLRAAAGLDGVPLNVAGSLFIVLTWLATMIGTLARGGDIAVRPPGVLASAAIVVLGLALAAASTVALARPIRRILRAGAVADPARLVGSVCVVRTGAVGPDAGQAEVTGADGAAVVIEVRHDGVEALRPGSTAMIHDYDADHGVFWVTAFDPKLGYRP</sequence>
<evidence type="ECO:0008006" key="4">
    <source>
        <dbReference type="Google" id="ProtNLM"/>
    </source>
</evidence>
<dbReference type="AlphaFoldDB" id="A0A7W9GN46"/>
<feature type="transmembrane region" description="Helical" evidence="1">
    <location>
        <begin position="92"/>
        <end position="114"/>
    </location>
</feature>
<evidence type="ECO:0000256" key="1">
    <source>
        <dbReference type="SAM" id="Phobius"/>
    </source>
</evidence>
<organism evidence="2 3">
    <name type="scientific">Jiangella mangrovi</name>
    <dbReference type="NCBI Taxonomy" id="1524084"/>
    <lineage>
        <taxon>Bacteria</taxon>
        <taxon>Bacillati</taxon>
        <taxon>Actinomycetota</taxon>
        <taxon>Actinomycetes</taxon>
        <taxon>Jiangellales</taxon>
        <taxon>Jiangellaceae</taxon>
        <taxon>Jiangella</taxon>
    </lineage>
</organism>
<protein>
    <recommendedName>
        <fullName evidence="4">DUF1449 family protein</fullName>
    </recommendedName>
</protein>
<dbReference type="EMBL" id="JACHMM010000001">
    <property type="protein sequence ID" value="MBB5786917.1"/>
    <property type="molecule type" value="Genomic_DNA"/>
</dbReference>
<keyword evidence="1" id="KW-0812">Transmembrane</keyword>
<comment type="caution">
    <text evidence="2">The sequence shown here is derived from an EMBL/GenBank/DDBJ whole genome shotgun (WGS) entry which is preliminary data.</text>
</comment>
<proteinExistence type="predicted"/>
<reference evidence="2 3" key="1">
    <citation type="submission" date="2020-08" db="EMBL/GenBank/DDBJ databases">
        <title>Sequencing the genomes of 1000 actinobacteria strains.</title>
        <authorList>
            <person name="Klenk H.-P."/>
        </authorList>
    </citation>
    <scope>NUCLEOTIDE SEQUENCE [LARGE SCALE GENOMIC DNA]</scope>
    <source>
        <strain evidence="2 3">DSM 102122</strain>
    </source>
</reference>
<dbReference type="Proteomes" id="UP000542813">
    <property type="component" value="Unassembled WGS sequence"/>
</dbReference>
<evidence type="ECO:0000313" key="2">
    <source>
        <dbReference type="EMBL" id="MBB5786917.1"/>
    </source>
</evidence>